<organism evidence="2 3">
    <name type="scientific">Cyphomyrmex costatus</name>
    <dbReference type="NCBI Taxonomy" id="456900"/>
    <lineage>
        <taxon>Eukaryota</taxon>
        <taxon>Metazoa</taxon>
        <taxon>Ecdysozoa</taxon>
        <taxon>Arthropoda</taxon>
        <taxon>Hexapoda</taxon>
        <taxon>Insecta</taxon>
        <taxon>Pterygota</taxon>
        <taxon>Neoptera</taxon>
        <taxon>Endopterygota</taxon>
        <taxon>Hymenoptera</taxon>
        <taxon>Apocrita</taxon>
        <taxon>Aculeata</taxon>
        <taxon>Formicoidea</taxon>
        <taxon>Formicidae</taxon>
        <taxon>Myrmicinae</taxon>
        <taxon>Cyphomyrmex</taxon>
    </lineage>
</organism>
<evidence type="ECO:0000256" key="1">
    <source>
        <dbReference type="SAM" id="MobiDB-lite"/>
    </source>
</evidence>
<feature type="region of interest" description="Disordered" evidence="1">
    <location>
        <begin position="1"/>
        <end position="21"/>
    </location>
</feature>
<feature type="compositionally biased region" description="Basic and acidic residues" evidence="1">
    <location>
        <begin position="1"/>
        <end position="15"/>
    </location>
</feature>
<proteinExistence type="predicted"/>
<dbReference type="AlphaFoldDB" id="A0A151I8R6"/>
<keyword evidence="3" id="KW-1185">Reference proteome</keyword>
<name>A0A151I8R6_9HYME</name>
<sequence length="237" mass="27225">SEIRRIQKDSSKSENDESENEEEQLVHEYIKKWDVLKLPNGYLLWETAKELIIELAEIEIPVSDSYGRDLLKQYHAAPEDKRDIIILYILPSLCCKRGRGKCIGYVPSVQEARKFFILHVTVNNYVPGDLKSAIKRHRTHLNTIGVRLQPILIVVGQTIANISATYVQIDGVRYKPRTPVAALDACLKAYYALDAVYPQECKAVWYFVQQYFYNLYLKEDENISRVTSLISSLKGLA</sequence>
<dbReference type="Proteomes" id="UP000078542">
    <property type="component" value="Unassembled WGS sequence"/>
</dbReference>
<protein>
    <submittedName>
        <fullName evidence="2">Uncharacterized protein</fullName>
    </submittedName>
</protein>
<gene>
    <name evidence="2" type="ORF">ALC62_14307</name>
</gene>
<feature type="non-terminal residue" evidence="2">
    <location>
        <position position="1"/>
    </location>
</feature>
<reference evidence="2 3" key="1">
    <citation type="submission" date="2016-03" db="EMBL/GenBank/DDBJ databases">
        <title>Cyphomyrmex costatus WGS genome.</title>
        <authorList>
            <person name="Nygaard S."/>
            <person name="Hu H."/>
            <person name="Boomsma J."/>
            <person name="Zhang G."/>
        </authorList>
    </citation>
    <scope>NUCLEOTIDE SEQUENCE [LARGE SCALE GENOMIC DNA]</scope>
    <source>
        <strain evidence="2">MS0001</strain>
        <tissue evidence="2">Whole body</tissue>
    </source>
</reference>
<dbReference type="STRING" id="456900.A0A151I8R6"/>
<dbReference type="EMBL" id="KQ978332">
    <property type="protein sequence ID" value="KYM95061.1"/>
    <property type="molecule type" value="Genomic_DNA"/>
</dbReference>
<evidence type="ECO:0000313" key="2">
    <source>
        <dbReference type="EMBL" id="KYM95061.1"/>
    </source>
</evidence>
<evidence type="ECO:0000313" key="3">
    <source>
        <dbReference type="Proteomes" id="UP000078542"/>
    </source>
</evidence>
<accession>A0A151I8R6</accession>